<evidence type="ECO:0000256" key="7">
    <source>
        <dbReference type="ARBA" id="ARBA00023163"/>
    </source>
</evidence>
<evidence type="ECO:0000259" key="12">
    <source>
        <dbReference type="PROSITE" id="PS50157"/>
    </source>
</evidence>
<feature type="domain" description="C2H2-type" evidence="12">
    <location>
        <begin position="99"/>
        <end position="126"/>
    </location>
</feature>
<dbReference type="GO" id="GO:0048513">
    <property type="term" value="P:animal organ development"/>
    <property type="evidence" value="ECO:0007669"/>
    <property type="project" value="UniProtKB-ARBA"/>
</dbReference>
<dbReference type="PROSITE" id="PS00028">
    <property type="entry name" value="ZINC_FINGER_C2H2_1"/>
    <property type="match status" value="6"/>
</dbReference>
<dbReference type="SUPFAM" id="SSF57667">
    <property type="entry name" value="beta-beta-alpha zinc fingers"/>
    <property type="match status" value="3"/>
</dbReference>
<dbReference type="InterPro" id="IPR051565">
    <property type="entry name" value="Sal_C2H2-zinc-finger"/>
</dbReference>
<keyword evidence="7" id="KW-0804">Transcription</keyword>
<dbReference type="FunFam" id="3.30.160.60:FF:000025">
    <property type="entry name" value="Spalt-like transcription factor 1"/>
    <property type="match status" value="1"/>
</dbReference>
<evidence type="ECO:0000313" key="14">
    <source>
        <dbReference type="WBParaSite" id="ACRNAN_scaffold13438.g28742.t1"/>
    </source>
</evidence>
<keyword evidence="3" id="KW-0677">Repeat</keyword>
<dbReference type="Pfam" id="PF00096">
    <property type="entry name" value="zf-C2H2"/>
    <property type="match status" value="3"/>
</dbReference>
<dbReference type="GO" id="GO:0061061">
    <property type="term" value="P:muscle structure development"/>
    <property type="evidence" value="ECO:0007669"/>
    <property type="project" value="UniProtKB-ARBA"/>
</dbReference>
<dbReference type="GO" id="GO:0000978">
    <property type="term" value="F:RNA polymerase II cis-regulatory region sequence-specific DNA binding"/>
    <property type="evidence" value="ECO:0007669"/>
    <property type="project" value="TreeGrafter"/>
</dbReference>
<feature type="domain" description="C2H2-type" evidence="12">
    <location>
        <begin position="324"/>
        <end position="351"/>
    </location>
</feature>
<keyword evidence="6" id="KW-0805">Transcription regulation</keyword>
<feature type="compositionally biased region" description="Basic and acidic residues" evidence="11">
    <location>
        <begin position="567"/>
        <end position="581"/>
    </location>
</feature>
<evidence type="ECO:0000256" key="8">
    <source>
        <dbReference type="ARBA" id="ARBA00023242"/>
    </source>
</evidence>
<sequence length="815" mass="89632">MFDEKTSLLFDKLSQQYILELYKTQNAQNLATISGGSSDVPSCSNSASGRTSVLSSFNENGSSFDKLYACSVENCSETFTKRGSFLWHVTSEHAAENLLQCDECEETFSDVIQLRQHRCGSAVPRPISVLPREHEELELARKAPSVPAMGECVPFHFRDEVNQMHRLEEESSTDDDDKTQINEDSSLMMGPPLLTNQLLGGLGQNQSDMSSTSMPNMGNNALDLSMSSLNNNKLNFGNNNGQFSEQAPFLAFNPMMQMRSPFDRGNPAMFMPSGMLTAPNNTNGSSSINNDDDWESMMEINTSDEAEKIRALIGDKPLPTTDPNQCIVCRRVLSCKSALQMHYRTHTGERPFKCKICQRAFTTKGNLKTHMGVHRGKPHSLRFVTGPANVGSHACPICQKRFPSSQMLQQHVAQHTNQLRAGILPPLQFDMMKPPSSEAMSATPNPFLPQHFLSSPNPANFPPFPIFPGLLNFPGANPFMNNPMNISFPMPGSEISTSMGIPSTPSTPSVPTSATSVVEVKTKIEEEKPKPASNLVNKPPTIELPPLPAMLAPKATTSSVANSGGKKVAEEKDPIKSHSEPKVTPMKPTEVPAPSSLNRFGLWKIATPEKISSISETNEQSPKKEPEIKLPGLSSPLSLLKKPVEVDKKIKSVPSSTSLASSVNSENSVITPTPKMETPTLKSELKLHEPLVTPEEGRSSDGSQSDENPLAAIEKMWAEKEPAKEASRPSMTLQKHQCGVCYKHFSSSSALQIHMRTHTGDKPFKCHVCSRAFTTRGNLKVHMTTHENQHNPSRRGRRIFDFVPDSTRLDVARQQ</sequence>
<keyword evidence="2" id="KW-0479">Metal-binding</keyword>
<feature type="region of interest" description="Disordered" evidence="11">
    <location>
        <begin position="166"/>
        <end position="190"/>
    </location>
</feature>
<dbReference type="GO" id="GO:0001708">
    <property type="term" value="P:cell fate specification"/>
    <property type="evidence" value="ECO:0007669"/>
    <property type="project" value="UniProtKB-ARBA"/>
</dbReference>
<evidence type="ECO:0000256" key="11">
    <source>
        <dbReference type="SAM" id="MobiDB-lite"/>
    </source>
</evidence>
<feature type="domain" description="C2H2-type" evidence="12">
    <location>
        <begin position="68"/>
        <end position="98"/>
    </location>
</feature>
<accession>A0A914CQQ4</accession>
<dbReference type="FunFam" id="3.30.160.60:FF:000446">
    <property type="entry name" value="Zinc finger protein"/>
    <property type="match status" value="1"/>
</dbReference>
<dbReference type="FunFam" id="3.30.160.60:FF:002381">
    <property type="entry name" value="Putative spalt protein"/>
    <property type="match status" value="1"/>
</dbReference>
<dbReference type="GO" id="GO:0008270">
    <property type="term" value="F:zinc ion binding"/>
    <property type="evidence" value="ECO:0007669"/>
    <property type="project" value="UniProtKB-KW"/>
</dbReference>
<feature type="region of interest" description="Disordered" evidence="11">
    <location>
        <begin position="651"/>
        <end position="685"/>
    </location>
</feature>
<dbReference type="PANTHER" id="PTHR23233">
    <property type="entry name" value="SAL-LIKE PROTEIN"/>
    <property type="match status" value="1"/>
</dbReference>
<proteinExistence type="inferred from homology"/>
<comment type="subcellular location">
    <subcellularLocation>
        <location evidence="1">Nucleus</location>
    </subcellularLocation>
</comment>
<keyword evidence="8" id="KW-0539">Nucleus</keyword>
<dbReference type="InterPro" id="IPR013087">
    <property type="entry name" value="Znf_C2H2_type"/>
</dbReference>
<feature type="region of interest" description="Disordered" evidence="11">
    <location>
        <begin position="555"/>
        <end position="596"/>
    </location>
</feature>
<dbReference type="GO" id="GO:0009791">
    <property type="term" value="P:post-embryonic development"/>
    <property type="evidence" value="ECO:0007669"/>
    <property type="project" value="UniProtKB-ARBA"/>
</dbReference>
<dbReference type="Proteomes" id="UP000887540">
    <property type="component" value="Unplaced"/>
</dbReference>
<evidence type="ECO:0000256" key="4">
    <source>
        <dbReference type="ARBA" id="ARBA00022771"/>
    </source>
</evidence>
<dbReference type="GO" id="GO:0048699">
    <property type="term" value="P:generation of neurons"/>
    <property type="evidence" value="ECO:0007669"/>
    <property type="project" value="UniProtKB-ARBA"/>
</dbReference>
<reference evidence="14" key="1">
    <citation type="submission" date="2022-11" db="UniProtKB">
        <authorList>
            <consortium name="WormBaseParasite"/>
        </authorList>
    </citation>
    <scope>IDENTIFICATION</scope>
</reference>
<dbReference type="PROSITE" id="PS50157">
    <property type="entry name" value="ZINC_FINGER_C2H2_2"/>
    <property type="match status" value="7"/>
</dbReference>
<protein>
    <submittedName>
        <fullName evidence="14">C2H2-type domain-containing protein</fullName>
    </submittedName>
</protein>
<dbReference type="PANTHER" id="PTHR23233:SF84">
    <property type="entry name" value="FI23031P1"/>
    <property type="match status" value="1"/>
</dbReference>
<dbReference type="WBParaSite" id="ACRNAN_scaffold13438.g28742.t1">
    <property type="protein sequence ID" value="ACRNAN_scaffold13438.g28742.t1"/>
    <property type="gene ID" value="ACRNAN_scaffold13438.g28742"/>
</dbReference>
<evidence type="ECO:0000256" key="5">
    <source>
        <dbReference type="ARBA" id="ARBA00022833"/>
    </source>
</evidence>
<dbReference type="GO" id="GO:0000122">
    <property type="term" value="P:negative regulation of transcription by RNA polymerase II"/>
    <property type="evidence" value="ECO:0007669"/>
    <property type="project" value="UniProtKB-ARBA"/>
</dbReference>
<keyword evidence="4 10" id="KW-0863">Zinc-finger</keyword>
<evidence type="ECO:0000313" key="13">
    <source>
        <dbReference type="Proteomes" id="UP000887540"/>
    </source>
</evidence>
<dbReference type="SMART" id="SM00355">
    <property type="entry name" value="ZnF_C2H2"/>
    <property type="match status" value="7"/>
</dbReference>
<feature type="domain" description="C2H2-type" evidence="12">
    <location>
        <begin position="764"/>
        <end position="791"/>
    </location>
</feature>
<evidence type="ECO:0000256" key="2">
    <source>
        <dbReference type="ARBA" id="ARBA00022723"/>
    </source>
</evidence>
<organism evidence="13 14">
    <name type="scientific">Acrobeloides nanus</name>
    <dbReference type="NCBI Taxonomy" id="290746"/>
    <lineage>
        <taxon>Eukaryota</taxon>
        <taxon>Metazoa</taxon>
        <taxon>Ecdysozoa</taxon>
        <taxon>Nematoda</taxon>
        <taxon>Chromadorea</taxon>
        <taxon>Rhabditida</taxon>
        <taxon>Tylenchina</taxon>
        <taxon>Cephalobomorpha</taxon>
        <taxon>Cephaloboidea</taxon>
        <taxon>Cephalobidae</taxon>
        <taxon>Acrobeloides</taxon>
    </lineage>
</organism>
<dbReference type="AlphaFoldDB" id="A0A914CQQ4"/>
<feature type="domain" description="C2H2-type" evidence="12">
    <location>
        <begin position="736"/>
        <end position="763"/>
    </location>
</feature>
<evidence type="ECO:0000256" key="10">
    <source>
        <dbReference type="PROSITE-ProRule" id="PRU00042"/>
    </source>
</evidence>
<dbReference type="InterPro" id="IPR036236">
    <property type="entry name" value="Znf_C2H2_sf"/>
</dbReference>
<dbReference type="Pfam" id="PF13894">
    <property type="entry name" value="zf-C2H2_4"/>
    <property type="match status" value="1"/>
</dbReference>
<dbReference type="GO" id="GO:0000981">
    <property type="term" value="F:DNA-binding transcription factor activity, RNA polymerase II-specific"/>
    <property type="evidence" value="ECO:0007669"/>
    <property type="project" value="TreeGrafter"/>
</dbReference>
<feature type="domain" description="C2H2-type" evidence="12">
    <location>
        <begin position="352"/>
        <end position="379"/>
    </location>
</feature>
<feature type="region of interest" description="Disordered" evidence="11">
    <location>
        <begin position="612"/>
        <end position="635"/>
    </location>
</feature>
<dbReference type="GO" id="GO:0005634">
    <property type="term" value="C:nucleus"/>
    <property type="evidence" value="ECO:0007669"/>
    <property type="project" value="UniProtKB-SubCell"/>
</dbReference>
<feature type="domain" description="C2H2-type" evidence="12">
    <location>
        <begin position="393"/>
        <end position="420"/>
    </location>
</feature>
<name>A0A914CQQ4_9BILA</name>
<evidence type="ECO:0000256" key="3">
    <source>
        <dbReference type="ARBA" id="ARBA00022737"/>
    </source>
</evidence>
<dbReference type="GO" id="GO:0048646">
    <property type="term" value="P:anatomical structure formation involved in morphogenesis"/>
    <property type="evidence" value="ECO:0007669"/>
    <property type="project" value="UniProtKB-ARBA"/>
</dbReference>
<dbReference type="CDD" id="cd21965">
    <property type="entry name" value="Zn-C2H2_CALCOCO1_TAX1BP1_like"/>
    <property type="match status" value="1"/>
</dbReference>
<evidence type="ECO:0000256" key="1">
    <source>
        <dbReference type="ARBA" id="ARBA00004123"/>
    </source>
</evidence>
<evidence type="ECO:0000256" key="6">
    <source>
        <dbReference type="ARBA" id="ARBA00023015"/>
    </source>
</evidence>
<keyword evidence="5" id="KW-0862">Zinc</keyword>
<dbReference type="Gene3D" id="3.30.160.60">
    <property type="entry name" value="Classic Zinc Finger"/>
    <property type="match status" value="5"/>
</dbReference>
<keyword evidence="13" id="KW-1185">Reference proteome</keyword>
<feature type="compositionally biased region" description="Low complexity" evidence="11">
    <location>
        <begin position="652"/>
        <end position="669"/>
    </location>
</feature>
<comment type="similarity">
    <text evidence="9">Belongs to the sal C2H2-type zinc-finger protein family.</text>
</comment>
<dbReference type="FunFam" id="3.30.160.60:FF:000130">
    <property type="entry name" value="Spalt-like transcription factor 4"/>
    <property type="match status" value="1"/>
</dbReference>
<evidence type="ECO:0000256" key="9">
    <source>
        <dbReference type="ARBA" id="ARBA00038474"/>
    </source>
</evidence>